<sequence length="274" mass="29535">MARLTAVERKSSTDTLGASSDDVRLVQAVARGLSVLRAFKPGENSLSNSELAERTGLSKPTISRLSQTLAALGYLAIVPRTGHYQLGAGIVALCHSLLAGMPHRIAARPVLQEIADFSRLPASVGMRDQLVMLTIETAHHPQMRPARFDLGSRLPIETSAMGRAYLFALAEDEREALLRRIRLQWPRSEWRGVRARIDAAFESIAKRGFCVSLGDRQPDVYAVGAPVVTADGVVLAFNCGGMPSEVTATQLENEIGPRLARAARQISMEAPGGA</sequence>
<dbReference type="SUPFAM" id="SSF55781">
    <property type="entry name" value="GAF domain-like"/>
    <property type="match status" value="1"/>
</dbReference>
<dbReference type="InterPro" id="IPR036388">
    <property type="entry name" value="WH-like_DNA-bd_sf"/>
</dbReference>
<keyword evidence="2" id="KW-0238">DNA-binding</keyword>
<keyword evidence="1" id="KW-0805">Transcription regulation</keyword>
<dbReference type="Proteomes" id="UP000052023">
    <property type="component" value="Unassembled WGS sequence"/>
</dbReference>
<dbReference type="InterPro" id="IPR029016">
    <property type="entry name" value="GAF-like_dom_sf"/>
</dbReference>
<dbReference type="InterPro" id="IPR014757">
    <property type="entry name" value="Tscrpt_reg_IclR_C"/>
</dbReference>
<evidence type="ECO:0000313" key="7">
    <source>
        <dbReference type="Proteomes" id="UP000052023"/>
    </source>
</evidence>
<dbReference type="Pfam" id="PF09339">
    <property type="entry name" value="HTH_IclR"/>
    <property type="match status" value="1"/>
</dbReference>
<organism evidence="6 7">
    <name type="scientific">Bradyrhizobium retamae</name>
    <dbReference type="NCBI Taxonomy" id="1300035"/>
    <lineage>
        <taxon>Bacteria</taxon>
        <taxon>Pseudomonadati</taxon>
        <taxon>Pseudomonadota</taxon>
        <taxon>Alphaproteobacteria</taxon>
        <taxon>Hyphomicrobiales</taxon>
        <taxon>Nitrobacteraceae</taxon>
        <taxon>Bradyrhizobium</taxon>
    </lineage>
</organism>
<dbReference type="PANTHER" id="PTHR30136">
    <property type="entry name" value="HELIX-TURN-HELIX TRANSCRIPTIONAL REGULATOR, ICLR FAMILY"/>
    <property type="match status" value="1"/>
</dbReference>
<evidence type="ECO:0000256" key="3">
    <source>
        <dbReference type="ARBA" id="ARBA00023163"/>
    </source>
</evidence>
<keyword evidence="7" id="KW-1185">Reference proteome</keyword>
<feature type="domain" description="HTH iclR-type" evidence="4">
    <location>
        <begin position="26"/>
        <end position="88"/>
    </location>
</feature>
<dbReference type="InterPro" id="IPR050707">
    <property type="entry name" value="HTH_MetabolicPath_Reg"/>
</dbReference>
<dbReference type="GO" id="GO:0045892">
    <property type="term" value="P:negative regulation of DNA-templated transcription"/>
    <property type="evidence" value="ECO:0007669"/>
    <property type="project" value="TreeGrafter"/>
</dbReference>
<dbReference type="InterPro" id="IPR005471">
    <property type="entry name" value="Tscrpt_reg_IclR_N"/>
</dbReference>
<comment type="caution">
    <text evidence="6">The sequence shown here is derived from an EMBL/GenBank/DDBJ whole genome shotgun (WGS) entry which is preliminary data.</text>
</comment>
<dbReference type="GO" id="GO:0003677">
    <property type="term" value="F:DNA binding"/>
    <property type="evidence" value="ECO:0007669"/>
    <property type="project" value="UniProtKB-KW"/>
</dbReference>
<dbReference type="Pfam" id="PF01614">
    <property type="entry name" value="IclR_C"/>
    <property type="match status" value="1"/>
</dbReference>
<proteinExistence type="predicted"/>
<dbReference type="AlphaFoldDB" id="A0A0R3MY57"/>
<protein>
    <recommendedName>
        <fullName evidence="8">IclR family transcriptional regulator</fullName>
    </recommendedName>
</protein>
<evidence type="ECO:0000259" key="4">
    <source>
        <dbReference type="PROSITE" id="PS51077"/>
    </source>
</evidence>
<dbReference type="PROSITE" id="PS51077">
    <property type="entry name" value="HTH_ICLR"/>
    <property type="match status" value="1"/>
</dbReference>
<dbReference type="Gene3D" id="1.10.10.10">
    <property type="entry name" value="Winged helix-like DNA-binding domain superfamily/Winged helix DNA-binding domain"/>
    <property type="match status" value="1"/>
</dbReference>
<dbReference type="SUPFAM" id="SSF46785">
    <property type="entry name" value="Winged helix' DNA-binding domain"/>
    <property type="match status" value="1"/>
</dbReference>
<dbReference type="Gene3D" id="3.30.450.40">
    <property type="match status" value="1"/>
</dbReference>
<reference evidence="6 7" key="1">
    <citation type="submission" date="2014-03" db="EMBL/GenBank/DDBJ databases">
        <title>Bradyrhizobium valentinum sp. nov., isolated from effective nodules of Lupinus mariae-josephae, a lupine endemic of basic-lime soils in Eastern Spain.</title>
        <authorList>
            <person name="Duran D."/>
            <person name="Rey L."/>
            <person name="Navarro A."/>
            <person name="Busquets A."/>
            <person name="Imperial J."/>
            <person name="Ruiz-Argueso T."/>
        </authorList>
    </citation>
    <scope>NUCLEOTIDE SEQUENCE [LARGE SCALE GENOMIC DNA]</scope>
    <source>
        <strain evidence="6 7">Ro19</strain>
    </source>
</reference>
<dbReference type="GO" id="GO:0003700">
    <property type="term" value="F:DNA-binding transcription factor activity"/>
    <property type="evidence" value="ECO:0007669"/>
    <property type="project" value="TreeGrafter"/>
</dbReference>
<accession>A0A0R3MY57</accession>
<gene>
    <name evidence="6" type="ORF">CQ13_28270</name>
</gene>
<evidence type="ECO:0008006" key="8">
    <source>
        <dbReference type="Google" id="ProtNLM"/>
    </source>
</evidence>
<dbReference type="PROSITE" id="PS51078">
    <property type="entry name" value="ICLR_ED"/>
    <property type="match status" value="1"/>
</dbReference>
<keyword evidence="3" id="KW-0804">Transcription</keyword>
<evidence type="ECO:0000256" key="1">
    <source>
        <dbReference type="ARBA" id="ARBA00023015"/>
    </source>
</evidence>
<evidence type="ECO:0000259" key="5">
    <source>
        <dbReference type="PROSITE" id="PS51078"/>
    </source>
</evidence>
<dbReference type="RefSeq" id="WP_057845067.1">
    <property type="nucleotide sequence ID" value="NZ_LLYA01000162.1"/>
</dbReference>
<evidence type="ECO:0000313" key="6">
    <source>
        <dbReference type="EMBL" id="KRR22688.1"/>
    </source>
</evidence>
<dbReference type="OrthoDB" id="9807558at2"/>
<evidence type="ECO:0000256" key="2">
    <source>
        <dbReference type="ARBA" id="ARBA00023125"/>
    </source>
</evidence>
<name>A0A0R3MY57_9BRAD</name>
<dbReference type="PANTHER" id="PTHR30136:SF33">
    <property type="entry name" value="TRANSCRIPTIONAL REGULATORY PROTEIN"/>
    <property type="match status" value="1"/>
</dbReference>
<dbReference type="SMART" id="SM00346">
    <property type="entry name" value="HTH_ICLR"/>
    <property type="match status" value="1"/>
</dbReference>
<dbReference type="InterPro" id="IPR036390">
    <property type="entry name" value="WH_DNA-bd_sf"/>
</dbReference>
<dbReference type="EMBL" id="LLYA01000162">
    <property type="protein sequence ID" value="KRR22688.1"/>
    <property type="molecule type" value="Genomic_DNA"/>
</dbReference>
<feature type="domain" description="IclR-ED" evidence="5">
    <location>
        <begin position="89"/>
        <end position="272"/>
    </location>
</feature>